<keyword evidence="1" id="KW-1188">Viral release from host cell</keyword>
<proteinExistence type="predicted"/>
<dbReference type="Gene3D" id="3.30.420.240">
    <property type="match status" value="1"/>
</dbReference>
<dbReference type="Gene3D" id="3.40.50.300">
    <property type="entry name" value="P-loop containing nucleotide triphosphate hydrolases"/>
    <property type="match status" value="1"/>
</dbReference>
<keyword evidence="4" id="KW-1185">Reference proteome</keyword>
<dbReference type="EMBL" id="SRMQ01000020">
    <property type="protein sequence ID" value="TGJ75353.1"/>
    <property type="molecule type" value="Genomic_DNA"/>
</dbReference>
<dbReference type="Pfam" id="PF17289">
    <property type="entry name" value="Terminase_6C"/>
    <property type="match status" value="1"/>
</dbReference>
<protein>
    <submittedName>
        <fullName evidence="3">Terminase-like family protein</fullName>
    </submittedName>
</protein>
<comment type="caution">
    <text evidence="3">The sequence shown here is derived from an EMBL/GenBank/DDBJ whole genome shotgun (WGS) entry which is preliminary data.</text>
</comment>
<dbReference type="InterPro" id="IPR027417">
    <property type="entry name" value="P-loop_NTPase"/>
</dbReference>
<evidence type="ECO:0000313" key="4">
    <source>
        <dbReference type="Proteomes" id="UP000297714"/>
    </source>
</evidence>
<evidence type="ECO:0000313" key="3">
    <source>
        <dbReference type="EMBL" id="TGJ75353.1"/>
    </source>
</evidence>
<dbReference type="OrthoDB" id="9768556at2"/>
<evidence type="ECO:0000259" key="2">
    <source>
        <dbReference type="Pfam" id="PF17289"/>
    </source>
</evidence>
<feature type="domain" description="Terminase large subunit gp17-like C-terminal" evidence="2">
    <location>
        <begin position="344"/>
        <end position="504"/>
    </location>
</feature>
<sequence length="512" mass="58273">MTVQDKLKKIVNNPVLYIQKFMKVVNKNGKLVPFILNPQQKELLQGMDKYNIVLKSRQLGITTLSCAYSIYLAMTNSNITCLLVSYSIDSATAIFEKLKQLYNDLPNALRVELIANNKKELKFVNGSRIICATCGSKDCARGLTIRYCHISEVGFCKDNIDKQLLAIEQALTPNGKIILESTANGLNYFSELWNKAERKENMYKPFFFSWINDKVMFADEYKEFCDKYIAIHGSLPKDEELTDIEKALRSQGATLEQLVWRRLKVANSSEESFAQEFPANPLEAFISTGSNIFSPKLIHDRLQYIDEVKPIKNKPIGLPVSLVPWLGHELTLWVLPKKGEKYYIGVDTGEGMGQDYSAFHVLSQDGIQVAEFKSNKIKPFQYAEIVNDIGIYYNKALLCVEKASAGHTVVDKLKNDYRYSNMYKYKDYDARGIPMKKVGFVTNPKTKPLMINDFVELFETNQIVINSKDLLSEMKMFQFKDGKMEATIGFHDDLVMSFAMAIVALKSGVNYI</sequence>
<dbReference type="RefSeq" id="WP_135661183.1">
    <property type="nucleotide sequence ID" value="NZ_SRMQ01000020.1"/>
</dbReference>
<dbReference type="Proteomes" id="UP000297714">
    <property type="component" value="Unassembled WGS sequence"/>
</dbReference>
<dbReference type="InterPro" id="IPR035421">
    <property type="entry name" value="Terminase_6C"/>
</dbReference>
<organism evidence="3 4">
    <name type="scientific">Caproiciproducens galactitolivorans</name>
    <dbReference type="NCBI Taxonomy" id="642589"/>
    <lineage>
        <taxon>Bacteria</taxon>
        <taxon>Bacillati</taxon>
        <taxon>Bacillota</taxon>
        <taxon>Clostridia</taxon>
        <taxon>Eubacteriales</taxon>
        <taxon>Acutalibacteraceae</taxon>
        <taxon>Caproiciproducens</taxon>
    </lineage>
</organism>
<gene>
    <name evidence="3" type="ORF">CAGA_24920</name>
</gene>
<name>A0A4Z0Y8Y2_9FIRM</name>
<dbReference type="Pfam" id="PF03237">
    <property type="entry name" value="Terminase_6N"/>
    <property type="match status" value="1"/>
</dbReference>
<accession>A0A4Z0Y8Y2</accession>
<dbReference type="AlphaFoldDB" id="A0A4Z0Y8Y2"/>
<reference evidence="3 4" key="1">
    <citation type="submission" date="2019-04" db="EMBL/GenBank/DDBJ databases">
        <authorList>
            <person name="Poehlein A."/>
            <person name="Bengelsdorf F.R."/>
            <person name="Duerre P."/>
            <person name="Daniel R."/>
        </authorList>
    </citation>
    <scope>NUCLEOTIDE SEQUENCE [LARGE SCALE GENOMIC DNA]</scope>
    <source>
        <strain evidence="3 4">BS-1</strain>
    </source>
</reference>
<evidence type="ECO:0000256" key="1">
    <source>
        <dbReference type="ARBA" id="ARBA00022612"/>
    </source>
</evidence>